<dbReference type="Proteomes" id="UP000037035">
    <property type="component" value="Unassembled WGS sequence"/>
</dbReference>
<reference evidence="1 2" key="1">
    <citation type="submission" date="2015-08" db="EMBL/GenBank/DDBJ databases">
        <title>Next Generation Sequencing and Analysis of the Genome of Puccinia sorghi L Schw, the Causal Agent of Maize Common Rust.</title>
        <authorList>
            <person name="Rochi L."/>
            <person name="Burguener G."/>
            <person name="Darino M."/>
            <person name="Turjanski A."/>
            <person name="Kreff E."/>
            <person name="Dieguez M.J."/>
            <person name="Sacco F."/>
        </authorList>
    </citation>
    <scope>NUCLEOTIDE SEQUENCE [LARGE SCALE GENOMIC DNA]</scope>
    <source>
        <strain evidence="1 2">RO10H11247</strain>
    </source>
</reference>
<sequence length="81" mass="9517">MECELWTQIRNHKEMKDTIKWIISCVFLHNLLADPKDEWNGCYEENEPDSAQMAEDDIENSKDGICGILRPITLSRFEETQ</sequence>
<organism evidence="1 2">
    <name type="scientific">Puccinia sorghi</name>
    <dbReference type="NCBI Taxonomy" id="27349"/>
    <lineage>
        <taxon>Eukaryota</taxon>
        <taxon>Fungi</taxon>
        <taxon>Dikarya</taxon>
        <taxon>Basidiomycota</taxon>
        <taxon>Pucciniomycotina</taxon>
        <taxon>Pucciniomycetes</taxon>
        <taxon>Pucciniales</taxon>
        <taxon>Pucciniaceae</taxon>
        <taxon>Puccinia</taxon>
    </lineage>
</organism>
<accession>A0A0L6UP89</accession>
<proteinExistence type="predicted"/>
<evidence type="ECO:0000313" key="1">
    <source>
        <dbReference type="EMBL" id="KNZ50338.1"/>
    </source>
</evidence>
<dbReference type="AlphaFoldDB" id="A0A0L6UP89"/>
<comment type="caution">
    <text evidence="1">The sequence shown here is derived from an EMBL/GenBank/DDBJ whole genome shotgun (WGS) entry which is preliminary data.</text>
</comment>
<keyword evidence="2" id="KW-1185">Reference proteome</keyword>
<evidence type="ECO:0008006" key="3">
    <source>
        <dbReference type="Google" id="ProtNLM"/>
    </source>
</evidence>
<dbReference type="VEuPathDB" id="FungiDB:VP01_4484g1"/>
<dbReference type="EMBL" id="LAVV01009595">
    <property type="protein sequence ID" value="KNZ50338.1"/>
    <property type="molecule type" value="Genomic_DNA"/>
</dbReference>
<gene>
    <name evidence="1" type="ORF">VP01_4484g1</name>
</gene>
<name>A0A0L6UP89_9BASI</name>
<protein>
    <recommendedName>
        <fullName evidence="3">DDE Tnp4 domain-containing protein</fullName>
    </recommendedName>
</protein>
<evidence type="ECO:0000313" key="2">
    <source>
        <dbReference type="Proteomes" id="UP000037035"/>
    </source>
</evidence>